<evidence type="ECO:0000256" key="3">
    <source>
        <dbReference type="ARBA" id="ARBA00022833"/>
    </source>
</evidence>
<feature type="repeat" description="ANK" evidence="4">
    <location>
        <begin position="132"/>
        <end position="164"/>
    </location>
</feature>
<proteinExistence type="predicted"/>
<dbReference type="AlphaFoldDB" id="A0A2T2ZV74"/>
<dbReference type="SUPFAM" id="SSF48403">
    <property type="entry name" value="Ankyrin repeat"/>
    <property type="match status" value="1"/>
</dbReference>
<evidence type="ECO:0000313" key="8">
    <source>
        <dbReference type="Proteomes" id="UP000241462"/>
    </source>
</evidence>
<dbReference type="Proteomes" id="UP000241462">
    <property type="component" value="Unassembled WGS sequence"/>
</dbReference>
<keyword evidence="2" id="KW-0863">Zinc-finger</keyword>
<dbReference type="EMBL" id="KZ678645">
    <property type="protein sequence ID" value="PSR77686.1"/>
    <property type="molecule type" value="Genomic_DNA"/>
</dbReference>
<accession>A0A2T2ZV74</accession>
<feature type="repeat" description="ANK" evidence="4">
    <location>
        <begin position="165"/>
        <end position="197"/>
    </location>
</feature>
<dbReference type="InterPro" id="IPR052895">
    <property type="entry name" value="HetReg/Transcr_Mod"/>
</dbReference>
<dbReference type="SUPFAM" id="SSF57850">
    <property type="entry name" value="RING/U-box"/>
    <property type="match status" value="1"/>
</dbReference>
<evidence type="ECO:0000313" key="7">
    <source>
        <dbReference type="EMBL" id="PSR77686.1"/>
    </source>
</evidence>
<dbReference type="SMART" id="SM00248">
    <property type="entry name" value="ANK"/>
    <property type="match status" value="4"/>
</dbReference>
<dbReference type="InterPro" id="IPR002110">
    <property type="entry name" value="Ankyrin_rpt"/>
</dbReference>
<protein>
    <recommendedName>
        <fullName evidence="6">Heterokaryon incompatibility domain-containing protein</fullName>
    </recommendedName>
</protein>
<dbReference type="OrthoDB" id="4476201at2759"/>
<dbReference type="PRINTS" id="PR01415">
    <property type="entry name" value="ANKYRIN"/>
</dbReference>
<keyword evidence="3" id="KW-0862">Zinc</keyword>
<organism evidence="7 8">
    <name type="scientific">Coniella lustricola</name>
    <dbReference type="NCBI Taxonomy" id="2025994"/>
    <lineage>
        <taxon>Eukaryota</taxon>
        <taxon>Fungi</taxon>
        <taxon>Dikarya</taxon>
        <taxon>Ascomycota</taxon>
        <taxon>Pezizomycotina</taxon>
        <taxon>Sordariomycetes</taxon>
        <taxon>Sordariomycetidae</taxon>
        <taxon>Diaporthales</taxon>
        <taxon>Schizoparmaceae</taxon>
        <taxon>Coniella</taxon>
    </lineage>
</organism>
<sequence>MSFFQTPEFRYSPLPSPTSIRLLRIYRTRNSVLPSLCGYPLIRCSLEVVDLLSESAPAYEALSYTWDSPETEFQKRKTDNWKDPYGPLGRWPVDITDSATGARAILYVRKNLFDALLHLQRLDGIDATSGDFDKTKLHDAAESGDDEVTRTLLDQGASCGARDCFGETPLHYAAENGHYEVVKLLVAAGADMNVFDKKGRLPVQCCLQRKQGEWENTARFLRDIDFRSQELYKMNGGSLNIDTRIGPLLKTPLILAAENGNLNDVLDLVRRGASLSAQAKFGKTALHHAAGNGYYEIVRELVRAGASLEILDKEKRTPLLCSEQMRMGDWEKITRFLRDQAFRQEELSSVSSTQHMVEPELKGSASGLFWIDALCINQGDLEERSAQVRIMPQIYSKADCVIVWLGDDSDMLFRLLRNVWINPDLKQVIKTVNRKAKKLKELEKQWRVSLGMFLVDEALDWIVPDGGIFDINDIRLILGTFLRSWFTRVWCIQELSLAKNIRMFLGKTELDWHEVLKFLCLLAHVGFFRPSSLWKMDKGWIMQDGTGGDSSEAWRLAEIRLRTTGNSEEWDIINPILHRKHCKAPHIRKSERLSLPLLIAATWSFQSKDPRDKIYAILSLAAPLPPKDEINIDYTSPVEDLYTQVGHIFLRGSLRDSMYIRGNALAGILEPLEGLSYVQDPYYSGQQARMPGLPTWAPNFSIALSTDRIWRREFSTAKALQPEFGPGDKPETLQVLGVIVDSVDMVEPGWADLANDDMPPDLEIDVQSWLDLLETIPSRLDESPAQMLFRTLCMDRLWKDCDKASRIRNAASFRDFMAWELAHHIRKGREKEENEDEGAKGAQSRESESESEDDTENDAQSGDDVSQSERGDSDDDYAKICDDCERDIVAGDWRCADCEDSDYCWQCFGKATHDPNHRFLSYRVSPAKGVDPFGSQQTERTMSQLLSMFQIRHAGLKHSILPHENVKRHVSGLSRWFSHGDAKVEDNPASSQGSAEDFVAPAVTASQDGNDASRHSASSSGLQSSLLESLNHQRSIEAASGSETPRFLPSTNEIPPPEKLTGAIWQWCKYHGDPACCKKLDDETSFRFQMVRVYRKRVLFRTQGGRLGLGPQSLRPGDNITLLAGTRTPYILRPRREGPDNTIVVFKFMGEAYVHGIMYGEAASKLQRDSFVKIHLE</sequence>
<keyword evidence="8" id="KW-1185">Reference proteome</keyword>
<keyword evidence="1" id="KW-0479">Metal-binding</keyword>
<evidence type="ECO:0000256" key="2">
    <source>
        <dbReference type="ARBA" id="ARBA00022771"/>
    </source>
</evidence>
<reference evidence="7 8" key="1">
    <citation type="journal article" date="2018" name="Mycol. Prog.">
        <title>Coniella lustricola, a new species from submerged detritus.</title>
        <authorList>
            <person name="Raudabaugh D.B."/>
            <person name="Iturriaga T."/>
            <person name="Carver A."/>
            <person name="Mondo S."/>
            <person name="Pangilinan J."/>
            <person name="Lipzen A."/>
            <person name="He G."/>
            <person name="Amirebrahimi M."/>
            <person name="Grigoriev I.V."/>
            <person name="Miller A.N."/>
        </authorList>
    </citation>
    <scope>NUCLEOTIDE SEQUENCE [LARGE SCALE GENOMIC DNA]</scope>
    <source>
        <strain evidence="7 8">B22-T-1</strain>
    </source>
</reference>
<dbReference type="Gene3D" id="1.25.40.20">
    <property type="entry name" value="Ankyrin repeat-containing domain"/>
    <property type="match status" value="2"/>
</dbReference>
<dbReference type="PANTHER" id="PTHR24148">
    <property type="entry name" value="ANKYRIN REPEAT DOMAIN-CONTAINING PROTEIN 39 HOMOLOG-RELATED"/>
    <property type="match status" value="1"/>
</dbReference>
<dbReference type="Pfam" id="PF06985">
    <property type="entry name" value="HET"/>
    <property type="match status" value="1"/>
</dbReference>
<name>A0A2T2ZV74_9PEZI</name>
<dbReference type="Pfam" id="PF12796">
    <property type="entry name" value="Ank_2"/>
    <property type="match status" value="2"/>
</dbReference>
<dbReference type="InterPro" id="IPR036770">
    <property type="entry name" value="Ankyrin_rpt-contain_sf"/>
</dbReference>
<dbReference type="PROSITE" id="PS50297">
    <property type="entry name" value="ANK_REP_REGION"/>
    <property type="match status" value="3"/>
</dbReference>
<keyword evidence="4" id="KW-0040">ANK repeat</keyword>
<evidence type="ECO:0000259" key="6">
    <source>
        <dbReference type="Pfam" id="PF06985"/>
    </source>
</evidence>
<dbReference type="GO" id="GO:0008270">
    <property type="term" value="F:zinc ion binding"/>
    <property type="evidence" value="ECO:0007669"/>
    <property type="project" value="UniProtKB-KW"/>
</dbReference>
<feature type="repeat" description="ANK" evidence="4">
    <location>
        <begin position="281"/>
        <end position="313"/>
    </location>
</feature>
<evidence type="ECO:0000256" key="4">
    <source>
        <dbReference type="PROSITE-ProRule" id="PRU00023"/>
    </source>
</evidence>
<feature type="domain" description="Heterokaryon incompatibility" evidence="6">
    <location>
        <begin position="360"/>
        <end position="494"/>
    </location>
</feature>
<dbReference type="PANTHER" id="PTHR24148:SF73">
    <property type="entry name" value="HET DOMAIN PROTEIN (AFU_ORTHOLOGUE AFUA_8G01020)"/>
    <property type="match status" value="1"/>
</dbReference>
<feature type="compositionally biased region" description="Basic and acidic residues" evidence="5">
    <location>
        <begin position="829"/>
        <end position="848"/>
    </location>
</feature>
<dbReference type="Pfam" id="PF26639">
    <property type="entry name" value="Het-6_barrel"/>
    <property type="match status" value="1"/>
</dbReference>
<dbReference type="InterPro" id="IPR043145">
    <property type="entry name" value="Znf_ZZ_sf"/>
</dbReference>
<dbReference type="InParanoid" id="A0A2T2ZV74"/>
<evidence type="ECO:0000256" key="5">
    <source>
        <dbReference type="SAM" id="MobiDB-lite"/>
    </source>
</evidence>
<dbReference type="PROSITE" id="PS50088">
    <property type="entry name" value="ANK_REPEAT"/>
    <property type="match status" value="3"/>
</dbReference>
<dbReference type="InterPro" id="IPR010730">
    <property type="entry name" value="HET"/>
</dbReference>
<dbReference type="STRING" id="2025994.A0A2T2ZV74"/>
<evidence type="ECO:0000256" key="1">
    <source>
        <dbReference type="ARBA" id="ARBA00022723"/>
    </source>
</evidence>
<feature type="region of interest" description="Disordered" evidence="5">
    <location>
        <begin position="827"/>
        <end position="874"/>
    </location>
</feature>
<gene>
    <name evidence="7" type="ORF">BD289DRAFT_142389</name>
</gene>
<dbReference type="Gene3D" id="3.30.60.90">
    <property type="match status" value="1"/>
</dbReference>